<accession>A0ABZ2CN72</accession>
<name>A0ABZ2CN72_9BACI</name>
<keyword evidence="3" id="KW-1185">Reference proteome</keyword>
<gene>
    <name evidence="2" type="ORF">R4Z09_10440</name>
</gene>
<organism evidence="2 3">
    <name type="scientific">Niallia oryzisoli</name>
    <dbReference type="NCBI Taxonomy" id="1737571"/>
    <lineage>
        <taxon>Bacteria</taxon>
        <taxon>Bacillati</taxon>
        <taxon>Bacillota</taxon>
        <taxon>Bacilli</taxon>
        <taxon>Bacillales</taxon>
        <taxon>Bacillaceae</taxon>
        <taxon>Niallia</taxon>
    </lineage>
</organism>
<protein>
    <submittedName>
        <fullName evidence="2">Uncharacterized protein</fullName>
    </submittedName>
</protein>
<sequence length="53" mass="6077">MSKAGEFQNKEQYTMPNALKQQKDFRYRVGYTSTTGNETNGKEEPGKRSDLES</sequence>
<feature type="compositionally biased region" description="Basic and acidic residues" evidence="1">
    <location>
        <begin position="40"/>
        <end position="53"/>
    </location>
</feature>
<reference evidence="2 3" key="1">
    <citation type="submission" date="2023-10" db="EMBL/GenBank/DDBJ databases">
        <title>Niallia locisalis sp.nov. isolated from a salt pond sample.</title>
        <authorList>
            <person name="Li X.-J."/>
            <person name="Dong L."/>
        </authorList>
    </citation>
    <scope>NUCLEOTIDE SEQUENCE [LARGE SCALE GENOMIC DNA]</scope>
    <source>
        <strain evidence="2 3">DSM 29761</strain>
    </source>
</reference>
<dbReference type="Proteomes" id="UP001357223">
    <property type="component" value="Chromosome"/>
</dbReference>
<dbReference type="RefSeq" id="WP_338452259.1">
    <property type="nucleotide sequence ID" value="NZ_CP137640.1"/>
</dbReference>
<proteinExistence type="predicted"/>
<dbReference type="EMBL" id="CP137640">
    <property type="protein sequence ID" value="WVX83375.1"/>
    <property type="molecule type" value="Genomic_DNA"/>
</dbReference>
<evidence type="ECO:0000256" key="1">
    <source>
        <dbReference type="SAM" id="MobiDB-lite"/>
    </source>
</evidence>
<feature type="region of interest" description="Disordered" evidence="1">
    <location>
        <begin position="1"/>
        <end position="53"/>
    </location>
</feature>
<evidence type="ECO:0000313" key="3">
    <source>
        <dbReference type="Proteomes" id="UP001357223"/>
    </source>
</evidence>
<evidence type="ECO:0000313" key="2">
    <source>
        <dbReference type="EMBL" id="WVX83375.1"/>
    </source>
</evidence>